<feature type="region of interest" description="Disordered" evidence="1">
    <location>
        <begin position="57"/>
        <end position="96"/>
    </location>
</feature>
<evidence type="ECO:0000256" key="1">
    <source>
        <dbReference type="SAM" id="MobiDB-lite"/>
    </source>
</evidence>
<dbReference type="Proteomes" id="UP000765509">
    <property type="component" value="Unassembled WGS sequence"/>
</dbReference>
<sequence length="133" mass="14729">MGPGTANVKITYHVKFIPTEFPFLKLKSTPTDCESFILVPNPTDTIPIETPLIVQNKSNDNFTSTPVSPSMEQNSSRRKLTPQVNPGIDQNSSGKKSIPVHKGYLWVPEQESIPQNEIFGDVGHLGNILTNQR</sequence>
<reference evidence="2" key="1">
    <citation type="submission" date="2021-03" db="EMBL/GenBank/DDBJ databases">
        <title>Draft genome sequence of rust myrtle Austropuccinia psidii MF-1, a brazilian biotype.</title>
        <authorList>
            <person name="Quecine M.C."/>
            <person name="Pachon D.M.R."/>
            <person name="Bonatelli M.L."/>
            <person name="Correr F.H."/>
            <person name="Franceschini L.M."/>
            <person name="Leite T.F."/>
            <person name="Margarido G.R.A."/>
            <person name="Almeida C.A."/>
            <person name="Ferrarezi J.A."/>
            <person name="Labate C.A."/>
        </authorList>
    </citation>
    <scope>NUCLEOTIDE SEQUENCE</scope>
    <source>
        <strain evidence="2">MF-1</strain>
    </source>
</reference>
<feature type="compositionally biased region" description="Polar residues" evidence="1">
    <location>
        <begin position="82"/>
        <end position="95"/>
    </location>
</feature>
<comment type="caution">
    <text evidence="2">The sequence shown here is derived from an EMBL/GenBank/DDBJ whole genome shotgun (WGS) entry which is preliminary data.</text>
</comment>
<gene>
    <name evidence="2" type="ORF">O181_086089</name>
</gene>
<feature type="compositionally biased region" description="Polar residues" evidence="1">
    <location>
        <begin position="57"/>
        <end position="74"/>
    </location>
</feature>
<accession>A0A9Q3FWB5</accession>
<organism evidence="2 3">
    <name type="scientific">Austropuccinia psidii MF-1</name>
    <dbReference type="NCBI Taxonomy" id="1389203"/>
    <lineage>
        <taxon>Eukaryota</taxon>
        <taxon>Fungi</taxon>
        <taxon>Dikarya</taxon>
        <taxon>Basidiomycota</taxon>
        <taxon>Pucciniomycotina</taxon>
        <taxon>Pucciniomycetes</taxon>
        <taxon>Pucciniales</taxon>
        <taxon>Sphaerophragmiaceae</taxon>
        <taxon>Austropuccinia</taxon>
    </lineage>
</organism>
<evidence type="ECO:0000313" key="2">
    <source>
        <dbReference type="EMBL" id="MBW0546374.1"/>
    </source>
</evidence>
<name>A0A9Q3FWB5_9BASI</name>
<dbReference type="EMBL" id="AVOT02051363">
    <property type="protein sequence ID" value="MBW0546374.1"/>
    <property type="molecule type" value="Genomic_DNA"/>
</dbReference>
<evidence type="ECO:0000313" key="3">
    <source>
        <dbReference type="Proteomes" id="UP000765509"/>
    </source>
</evidence>
<dbReference type="OrthoDB" id="8064578at2759"/>
<dbReference type="AlphaFoldDB" id="A0A9Q3FWB5"/>
<protein>
    <submittedName>
        <fullName evidence="2">Uncharacterized protein</fullName>
    </submittedName>
</protein>
<proteinExistence type="predicted"/>
<keyword evidence="3" id="KW-1185">Reference proteome</keyword>